<feature type="coiled-coil region" evidence="5">
    <location>
        <begin position="184"/>
        <end position="211"/>
    </location>
</feature>
<evidence type="ECO:0000256" key="5">
    <source>
        <dbReference type="SAM" id="Coils"/>
    </source>
</evidence>
<sequence>MMALHSLSRKGLSCYNAVSRFSSFTVASVCRSSSAMISQHNQENDVFNSLPNSSAVYFLKTKNLDLDSHQVNARTTVSKEAASSSQVEQQYKCPSRLLEHFSQLVILDTATSLTTFYDCPVSSGFRDSLEAPTSRQDKVVDSPGISQPAKEAKIIMRIRHKKMKKHKLKKLRKRMYFLWSRQKKARKAKRLAKYYKELEEIKKTGEDFNAESFVKEQLLKARKGGFFINVFDSKNI</sequence>
<dbReference type="KEGG" id="bgt:106053143"/>
<evidence type="ECO:0000313" key="7">
    <source>
        <dbReference type="EnsemblMetazoa" id="BGLB037554-PB"/>
    </source>
</evidence>
<dbReference type="Pfam" id="PF08213">
    <property type="entry name" value="COX24_C"/>
    <property type="match status" value="1"/>
</dbReference>
<keyword evidence="5" id="KW-0175">Coiled coil</keyword>
<accession>A0A2C9M1V2</accession>
<dbReference type="EnsemblMetazoa" id="BGLB037554-RC">
    <property type="protein sequence ID" value="BGLB037554-PC"/>
    <property type="gene ID" value="BGLB037554"/>
</dbReference>
<evidence type="ECO:0000313" key="8">
    <source>
        <dbReference type="Proteomes" id="UP000076420"/>
    </source>
</evidence>
<dbReference type="RefSeq" id="XP_013064068.2">
    <property type="nucleotide sequence ID" value="XM_013208614.2"/>
</dbReference>
<reference evidence="7" key="1">
    <citation type="submission" date="2020-05" db="UniProtKB">
        <authorList>
            <consortium name="EnsemblMetazoa"/>
        </authorList>
    </citation>
    <scope>IDENTIFICATION</scope>
    <source>
        <strain evidence="7">BB02</strain>
    </source>
</reference>
<dbReference type="OrthoDB" id="6157823at2759"/>
<dbReference type="VEuPathDB" id="VectorBase:BGLAX_046334"/>
<dbReference type="EnsemblMetazoa" id="BGLB037554-RB">
    <property type="protein sequence ID" value="BGLB037554-PB"/>
    <property type="gene ID" value="BGLB037554"/>
</dbReference>
<evidence type="ECO:0000256" key="1">
    <source>
        <dbReference type="ARBA" id="ARBA00004173"/>
    </source>
</evidence>
<organism evidence="7 8">
    <name type="scientific">Biomphalaria glabrata</name>
    <name type="common">Bloodfluke planorb</name>
    <name type="synonym">Freshwater snail</name>
    <dbReference type="NCBI Taxonomy" id="6526"/>
    <lineage>
        <taxon>Eukaryota</taxon>
        <taxon>Metazoa</taxon>
        <taxon>Spiralia</taxon>
        <taxon>Lophotrochozoa</taxon>
        <taxon>Mollusca</taxon>
        <taxon>Gastropoda</taxon>
        <taxon>Heterobranchia</taxon>
        <taxon>Euthyneura</taxon>
        <taxon>Panpulmonata</taxon>
        <taxon>Hygrophila</taxon>
        <taxon>Lymnaeoidea</taxon>
        <taxon>Planorbidae</taxon>
        <taxon>Biomphalaria</taxon>
    </lineage>
</organism>
<comment type="subcellular location">
    <subcellularLocation>
        <location evidence="1">Mitochondrion</location>
    </subcellularLocation>
</comment>
<protein>
    <recommendedName>
        <fullName evidence="4">Small ribosomal subunit protein mS38</fullName>
    </recommendedName>
</protein>
<evidence type="ECO:0000256" key="2">
    <source>
        <dbReference type="ARBA" id="ARBA00023128"/>
    </source>
</evidence>
<dbReference type="PANTHER" id="PTHR32035:SF3">
    <property type="entry name" value="SMALL RIBOSOMAL SUBUNIT PROTEIN MS38"/>
    <property type="match status" value="1"/>
</dbReference>
<dbReference type="EnsemblMetazoa" id="BGLB037554-RA">
    <property type="protein sequence ID" value="BGLB037554-PA"/>
    <property type="gene ID" value="BGLB037554"/>
</dbReference>
<proteinExistence type="inferred from homology"/>
<gene>
    <name evidence="7" type="primary">106053143</name>
</gene>
<dbReference type="STRING" id="6526.A0A2C9M1V2"/>
<dbReference type="InterPro" id="IPR013177">
    <property type="entry name" value="Ribosomal_mS38_C"/>
</dbReference>
<dbReference type="Proteomes" id="UP000076420">
    <property type="component" value="Unassembled WGS sequence"/>
</dbReference>
<feature type="domain" description="Ribosomal protein mS38 C-terminal" evidence="6">
    <location>
        <begin position="151"/>
        <end position="184"/>
    </location>
</feature>
<dbReference type="RefSeq" id="XP_013064069.2">
    <property type="nucleotide sequence ID" value="XM_013208615.2"/>
</dbReference>
<evidence type="ECO:0000256" key="4">
    <source>
        <dbReference type="ARBA" id="ARBA00035682"/>
    </source>
</evidence>
<keyword evidence="2" id="KW-0496">Mitochondrion</keyword>
<dbReference type="GO" id="GO:0005739">
    <property type="term" value="C:mitochondrion"/>
    <property type="evidence" value="ECO:0007669"/>
    <property type="project" value="UniProtKB-SubCell"/>
</dbReference>
<dbReference type="AlphaFoldDB" id="A0A2C9M1V2"/>
<dbReference type="PANTHER" id="PTHR32035">
    <property type="entry name" value="AURORA KINASE A-INTERACTING PROTEIN"/>
    <property type="match status" value="1"/>
</dbReference>
<evidence type="ECO:0000256" key="3">
    <source>
        <dbReference type="ARBA" id="ARBA00035647"/>
    </source>
</evidence>
<dbReference type="VEuPathDB" id="VectorBase:BGLB037554"/>
<comment type="similarity">
    <text evidence="3">Belongs to the mitochondrion-specific ribosomal protein mS38 family.</text>
</comment>
<dbReference type="SMART" id="SM01155">
    <property type="entry name" value="DUF1713"/>
    <property type="match status" value="1"/>
</dbReference>
<evidence type="ECO:0000259" key="6">
    <source>
        <dbReference type="SMART" id="SM01155"/>
    </source>
</evidence>
<name>A0A2C9M1V2_BIOGL</name>
<dbReference type="EnsemblMetazoa" id="BGLB037554-RE">
    <property type="protein sequence ID" value="BGLB037554-PE"/>
    <property type="gene ID" value="BGLB037554"/>
</dbReference>
<dbReference type="EnsemblMetazoa" id="BGLB037554-RD">
    <property type="protein sequence ID" value="BGLB037554-PD"/>
    <property type="gene ID" value="BGLB037554"/>
</dbReference>
<dbReference type="RefSeq" id="XP_013064070.2">
    <property type="nucleotide sequence ID" value="XM_013208616.2"/>
</dbReference>